<dbReference type="GO" id="GO:0005525">
    <property type="term" value="F:GTP binding"/>
    <property type="evidence" value="ECO:0007669"/>
    <property type="project" value="InterPro"/>
</dbReference>
<keyword evidence="4" id="KW-0472">Membrane</keyword>
<gene>
    <name evidence="6" type="ORF">EDS130_LOCUS38203</name>
    <name evidence="7" type="ORF">XAT740_LOCUS56904</name>
</gene>
<dbReference type="Pfam" id="PF01926">
    <property type="entry name" value="MMR_HSR1"/>
    <property type="match status" value="1"/>
</dbReference>
<feature type="transmembrane region" description="Helical" evidence="4">
    <location>
        <begin position="332"/>
        <end position="350"/>
    </location>
</feature>
<keyword evidence="4" id="KW-1133">Transmembrane helix</keyword>
<evidence type="ECO:0000256" key="4">
    <source>
        <dbReference type="SAM" id="Phobius"/>
    </source>
</evidence>
<dbReference type="Proteomes" id="UP000663828">
    <property type="component" value="Unassembled WGS sequence"/>
</dbReference>
<feature type="domain" description="RING-type" evidence="5">
    <location>
        <begin position="516"/>
        <end position="559"/>
    </location>
</feature>
<name>A0A816FGN1_ADIRI</name>
<dbReference type="InterPro" id="IPR006073">
    <property type="entry name" value="GTP-bd"/>
</dbReference>
<dbReference type="Proteomes" id="UP000663852">
    <property type="component" value="Unassembled WGS sequence"/>
</dbReference>
<keyword evidence="8" id="KW-1185">Reference proteome</keyword>
<evidence type="ECO:0000259" key="5">
    <source>
        <dbReference type="PROSITE" id="PS50089"/>
    </source>
</evidence>
<keyword evidence="1 3" id="KW-0479">Metal-binding</keyword>
<dbReference type="SUPFAM" id="SSF52540">
    <property type="entry name" value="P-loop containing nucleoside triphosphate hydrolases"/>
    <property type="match status" value="1"/>
</dbReference>
<sequence length="573" mass="63948">MSFADCAFDTNSNTDTTETLIKANSVDTDSKDTTTSGKWEYLDIGEVMNQILQDECGILTKTIDIIDNSPLKKIADHLNQSNVFIDNDPANRPTKGLIVIGSFGVGKSTILNWLIGDNSCFATGGNESAVTKKPERVVVRGQKFDFNIIDIPGFEPGRNNFEILRFMIRYILSKYFPINAILLVIPATETRFSKDLLEELSVYKETYTTPIIFVINKTPKDVDIMEDIEEQWNENLGRINEKVKIDGQVFVSMISRKRQSIPEQIGNELTATIIAHMVRDPDVVKSGRINIVDEDSKGLFLAACMKRASVAIAAGCAASAAVGASPIPFSDWILLVPIEIGMLLAIVRAFRLKLERKAVQYILFSSATSGLGGKFLGKFLATTVKMIPGLNIAAAIVDAGISSLITLSVGLAFMLALKNLYYEELKLDDLSTEEQQKLIQKYFYQYLKELQTRSKEQLYSLWERETSLSSSDREKLIDSTKKQTETAINNQQTQLQKKSIAIEKLKRNNIDVEEICCICLINPSNMVTDPCGHMCMCDADYEDHMARLSDSARVCPICRSQIKLAIKKFTPKT</sequence>
<dbReference type="Gene3D" id="3.30.40.10">
    <property type="entry name" value="Zinc/RING finger domain, C3HC4 (zinc finger)"/>
    <property type="match status" value="1"/>
</dbReference>
<dbReference type="InterPro" id="IPR001841">
    <property type="entry name" value="Znf_RING"/>
</dbReference>
<evidence type="ECO:0000313" key="6">
    <source>
        <dbReference type="EMBL" id="CAF1431027.1"/>
    </source>
</evidence>
<accession>A0A816FGN1</accession>
<dbReference type="GO" id="GO:0008270">
    <property type="term" value="F:zinc ion binding"/>
    <property type="evidence" value="ECO:0007669"/>
    <property type="project" value="UniProtKB-KW"/>
</dbReference>
<reference evidence="7" key="1">
    <citation type="submission" date="2021-02" db="EMBL/GenBank/DDBJ databases">
        <authorList>
            <person name="Nowell W R."/>
        </authorList>
    </citation>
    <scope>NUCLEOTIDE SEQUENCE</scope>
</reference>
<keyword evidence="2" id="KW-0862">Zinc</keyword>
<dbReference type="PROSITE" id="PS50089">
    <property type="entry name" value="ZF_RING_2"/>
    <property type="match status" value="1"/>
</dbReference>
<evidence type="ECO:0000313" key="7">
    <source>
        <dbReference type="EMBL" id="CAF1661230.1"/>
    </source>
</evidence>
<evidence type="ECO:0000256" key="2">
    <source>
        <dbReference type="ARBA" id="ARBA00022833"/>
    </source>
</evidence>
<dbReference type="EMBL" id="CAJNOR010011428">
    <property type="protein sequence ID" value="CAF1661230.1"/>
    <property type="molecule type" value="Genomic_DNA"/>
</dbReference>
<dbReference type="CDD" id="cd00882">
    <property type="entry name" value="Ras_like_GTPase"/>
    <property type="match status" value="1"/>
</dbReference>
<dbReference type="InterPro" id="IPR013083">
    <property type="entry name" value="Znf_RING/FYVE/PHD"/>
</dbReference>
<evidence type="ECO:0000256" key="1">
    <source>
        <dbReference type="ARBA" id="ARBA00022771"/>
    </source>
</evidence>
<dbReference type="OrthoDB" id="66726at2759"/>
<feature type="transmembrane region" description="Helical" evidence="4">
    <location>
        <begin position="392"/>
        <end position="417"/>
    </location>
</feature>
<dbReference type="InterPro" id="IPR027417">
    <property type="entry name" value="P-loop_NTPase"/>
</dbReference>
<dbReference type="SUPFAM" id="SSF57850">
    <property type="entry name" value="RING/U-box"/>
    <property type="match status" value="1"/>
</dbReference>
<comment type="caution">
    <text evidence="7">The sequence shown here is derived from an EMBL/GenBank/DDBJ whole genome shotgun (WGS) entry which is preliminary data.</text>
</comment>
<organism evidence="7 8">
    <name type="scientific">Adineta ricciae</name>
    <name type="common">Rotifer</name>
    <dbReference type="NCBI Taxonomy" id="249248"/>
    <lineage>
        <taxon>Eukaryota</taxon>
        <taxon>Metazoa</taxon>
        <taxon>Spiralia</taxon>
        <taxon>Gnathifera</taxon>
        <taxon>Rotifera</taxon>
        <taxon>Eurotatoria</taxon>
        <taxon>Bdelloidea</taxon>
        <taxon>Adinetida</taxon>
        <taxon>Adinetidae</taxon>
        <taxon>Adineta</taxon>
    </lineage>
</organism>
<proteinExistence type="predicted"/>
<dbReference type="EMBL" id="CAJNOJ010000393">
    <property type="protein sequence ID" value="CAF1431027.1"/>
    <property type="molecule type" value="Genomic_DNA"/>
</dbReference>
<evidence type="ECO:0000256" key="3">
    <source>
        <dbReference type="PROSITE-ProRule" id="PRU00175"/>
    </source>
</evidence>
<dbReference type="Pfam" id="PF13920">
    <property type="entry name" value="zf-C3HC4_3"/>
    <property type="match status" value="1"/>
</dbReference>
<dbReference type="Gene3D" id="3.40.50.300">
    <property type="entry name" value="P-loop containing nucleotide triphosphate hydrolases"/>
    <property type="match status" value="1"/>
</dbReference>
<protein>
    <recommendedName>
        <fullName evidence="5">RING-type domain-containing protein</fullName>
    </recommendedName>
</protein>
<keyword evidence="1 3" id="KW-0863">Zinc-finger</keyword>
<feature type="transmembrane region" description="Helical" evidence="4">
    <location>
        <begin position="362"/>
        <end position="380"/>
    </location>
</feature>
<evidence type="ECO:0000313" key="8">
    <source>
        <dbReference type="Proteomes" id="UP000663828"/>
    </source>
</evidence>
<keyword evidence="4" id="KW-0812">Transmembrane</keyword>
<dbReference type="AlphaFoldDB" id="A0A816FGN1"/>